<comment type="caution">
    <text evidence="1">The sequence shown here is derived from an EMBL/GenBank/DDBJ whole genome shotgun (WGS) entry which is preliminary data.</text>
</comment>
<accession>A0A7W6LK56</accession>
<protein>
    <submittedName>
        <fullName evidence="1">Uncharacterized protein</fullName>
    </submittedName>
</protein>
<dbReference type="AlphaFoldDB" id="A0A7W6LK56"/>
<sequence length="139" mass="15171">MQVLFELLRAIGPTGCMFLAMLGFYEGIPGLNRIKVLADIPIVGDIALGRVELAKRSAVEGMVARAELVALQATADQERRLRQIAEDAAAADRERASALAKLAAERQTALDEREADARATPGVTYPSPEDLKWLQKRLQ</sequence>
<dbReference type="RefSeq" id="WP_165130330.1">
    <property type="nucleotide sequence ID" value="NZ_CP049247.1"/>
</dbReference>
<dbReference type="Proteomes" id="UP000519897">
    <property type="component" value="Unassembled WGS sequence"/>
</dbReference>
<gene>
    <name evidence="1" type="ORF">GGQ72_004400</name>
</gene>
<evidence type="ECO:0000313" key="2">
    <source>
        <dbReference type="Proteomes" id="UP000519897"/>
    </source>
</evidence>
<organism evidence="1 2">
    <name type="scientific">Rhizobium rhizoryzae</name>
    <dbReference type="NCBI Taxonomy" id="451876"/>
    <lineage>
        <taxon>Bacteria</taxon>
        <taxon>Pseudomonadati</taxon>
        <taxon>Pseudomonadota</taxon>
        <taxon>Alphaproteobacteria</taxon>
        <taxon>Hyphomicrobiales</taxon>
        <taxon>Rhizobiaceae</taxon>
        <taxon>Rhizobium/Agrobacterium group</taxon>
        <taxon>Rhizobium</taxon>
    </lineage>
</organism>
<name>A0A7W6LK56_9HYPH</name>
<reference evidence="1 2" key="1">
    <citation type="submission" date="2020-08" db="EMBL/GenBank/DDBJ databases">
        <title>Genomic Encyclopedia of Type Strains, Phase IV (KMG-IV): sequencing the most valuable type-strain genomes for metagenomic binning, comparative biology and taxonomic classification.</title>
        <authorList>
            <person name="Goeker M."/>
        </authorList>
    </citation>
    <scope>NUCLEOTIDE SEQUENCE [LARGE SCALE GENOMIC DNA]</scope>
    <source>
        <strain evidence="1 2">DSM 29514</strain>
    </source>
</reference>
<proteinExistence type="predicted"/>
<keyword evidence="2" id="KW-1185">Reference proteome</keyword>
<dbReference type="EMBL" id="JACIEC010000012">
    <property type="protein sequence ID" value="MBB4145834.1"/>
    <property type="molecule type" value="Genomic_DNA"/>
</dbReference>
<evidence type="ECO:0000313" key="1">
    <source>
        <dbReference type="EMBL" id="MBB4145834.1"/>
    </source>
</evidence>